<dbReference type="InterPro" id="IPR014748">
    <property type="entry name" value="Enoyl-CoA_hydra_C"/>
</dbReference>
<dbReference type="Proteomes" id="UP001460888">
    <property type="component" value="Unassembled WGS sequence"/>
</dbReference>
<dbReference type="EMBL" id="APND01000001">
    <property type="protein sequence ID" value="MES1927611.1"/>
    <property type="molecule type" value="Genomic_DNA"/>
</dbReference>
<accession>A0ABV2AVI9</accession>
<keyword evidence="3" id="KW-0809">Transit peptide</keyword>
<evidence type="ECO:0000256" key="5">
    <source>
        <dbReference type="ARBA" id="ARBA00037410"/>
    </source>
</evidence>
<evidence type="ECO:0000313" key="7">
    <source>
        <dbReference type="EMBL" id="MES1927611.1"/>
    </source>
</evidence>
<keyword evidence="2" id="KW-0276">Fatty acid metabolism</keyword>
<name>A0ABV2AVI9_9GAMM</name>
<evidence type="ECO:0000256" key="6">
    <source>
        <dbReference type="ARBA" id="ARBA00040545"/>
    </source>
</evidence>
<keyword evidence="4" id="KW-0443">Lipid metabolism</keyword>
<dbReference type="CDD" id="cd06558">
    <property type="entry name" value="crotonase-like"/>
    <property type="match status" value="1"/>
</dbReference>
<keyword evidence="8" id="KW-1185">Reference proteome</keyword>
<comment type="function">
    <text evidence="5">May play a role in fatty acid biosynthesis and insulin sensitivity.</text>
</comment>
<dbReference type="SUPFAM" id="SSF52096">
    <property type="entry name" value="ClpP/crotonase"/>
    <property type="match status" value="1"/>
</dbReference>
<organism evidence="7 8">
    <name type="scientific">Salinisphaera dokdonensis CL-ES53</name>
    <dbReference type="NCBI Taxonomy" id="1304272"/>
    <lineage>
        <taxon>Bacteria</taxon>
        <taxon>Pseudomonadati</taxon>
        <taxon>Pseudomonadota</taxon>
        <taxon>Gammaproteobacteria</taxon>
        <taxon>Salinisphaerales</taxon>
        <taxon>Salinisphaeraceae</taxon>
        <taxon>Salinisphaera</taxon>
    </lineage>
</organism>
<evidence type="ECO:0000256" key="2">
    <source>
        <dbReference type="ARBA" id="ARBA00022832"/>
    </source>
</evidence>
<dbReference type="NCBIfam" id="NF006008">
    <property type="entry name" value="PRK08139.1"/>
    <property type="match status" value="1"/>
</dbReference>
<dbReference type="PANTHER" id="PTHR43602:SF1">
    <property type="entry name" value="ENOYL-COA HYDRATASE DOMAIN-CONTAINING PROTEIN 3, MITOCHONDRIAL"/>
    <property type="match status" value="1"/>
</dbReference>
<dbReference type="InterPro" id="IPR029045">
    <property type="entry name" value="ClpP/crotonase-like_dom_sf"/>
</dbReference>
<dbReference type="InterPro" id="IPR052377">
    <property type="entry name" value="Mitochondrial_ECH-domain"/>
</dbReference>
<dbReference type="PANTHER" id="PTHR43602">
    <property type="match status" value="1"/>
</dbReference>
<dbReference type="Gene3D" id="1.10.12.10">
    <property type="entry name" value="Lyase 2-enoyl-coa Hydratase, Chain A, domain 2"/>
    <property type="match status" value="1"/>
</dbReference>
<comment type="similarity">
    <text evidence="1">Belongs to the enoyl-CoA hydratase/isomerase family.</text>
</comment>
<proteinExistence type="inferred from homology"/>
<evidence type="ECO:0000256" key="1">
    <source>
        <dbReference type="ARBA" id="ARBA00005254"/>
    </source>
</evidence>
<gene>
    <name evidence="7" type="ORF">SADO_00105</name>
</gene>
<sequence>MTHSSTAGTVKADDDAPVQRQTTAGGVCTLTLNRPAQYNALSDDVLTALSDALSSVHDDPDTRCVVLSANGRAFCAGHDLKELRSTEDPDRHRATFERCSTVMQQILALPVPVIARVQGLATAAGCQLVATADLAVAADNARFAVSGINAGLFCSTPAVALSRNIATKRAFEMLVTGEFIDAATARDWGLVNRVVAPDDLDEAVTALTQQICAKSSYAIRRGKALFYHQLEEPLSAAYTRASAAISADLSSADAREGIDAFIDKRAPVWRDA</sequence>
<dbReference type="RefSeq" id="WP_353108237.1">
    <property type="nucleotide sequence ID" value="NZ_APND01000001.1"/>
</dbReference>
<evidence type="ECO:0000256" key="3">
    <source>
        <dbReference type="ARBA" id="ARBA00022946"/>
    </source>
</evidence>
<dbReference type="InterPro" id="IPR001753">
    <property type="entry name" value="Enoyl-CoA_hydra/iso"/>
</dbReference>
<evidence type="ECO:0000313" key="8">
    <source>
        <dbReference type="Proteomes" id="UP001460888"/>
    </source>
</evidence>
<dbReference type="Gene3D" id="3.90.226.10">
    <property type="entry name" value="2-enoyl-CoA Hydratase, Chain A, domain 1"/>
    <property type="match status" value="1"/>
</dbReference>
<reference evidence="7 8" key="1">
    <citation type="submission" date="2013-03" db="EMBL/GenBank/DDBJ databases">
        <title>Salinisphaera dokdonensis CL-ES53 Genome Sequencing.</title>
        <authorList>
            <person name="Li C."/>
            <person name="Lai Q."/>
            <person name="Shao Z."/>
        </authorList>
    </citation>
    <scope>NUCLEOTIDE SEQUENCE [LARGE SCALE GENOMIC DNA]</scope>
    <source>
        <strain evidence="7 8">CL-ES53</strain>
    </source>
</reference>
<dbReference type="Pfam" id="PF00378">
    <property type="entry name" value="ECH_1"/>
    <property type="match status" value="1"/>
</dbReference>
<evidence type="ECO:0000256" key="4">
    <source>
        <dbReference type="ARBA" id="ARBA00023098"/>
    </source>
</evidence>
<comment type="caution">
    <text evidence="7">The sequence shown here is derived from an EMBL/GenBank/DDBJ whole genome shotgun (WGS) entry which is preliminary data.</text>
</comment>
<protein>
    <recommendedName>
        <fullName evidence="6">Enoyl-CoA hydratase domain-containing protein 3, mitochondrial</fullName>
    </recommendedName>
</protein>